<dbReference type="RefSeq" id="WP_073312985.1">
    <property type="nucleotide sequence ID" value="NZ_FQYP01000001.1"/>
</dbReference>
<feature type="signal peptide" evidence="1">
    <location>
        <begin position="1"/>
        <end position="18"/>
    </location>
</feature>
<reference evidence="4" key="1">
    <citation type="submission" date="2016-11" db="EMBL/GenBank/DDBJ databases">
        <authorList>
            <person name="Varghese N."/>
            <person name="Submissions S."/>
        </authorList>
    </citation>
    <scope>NUCLEOTIDE SEQUENCE [LARGE SCALE GENOMIC DNA]</scope>
    <source>
        <strain evidence="4">DSM 22623</strain>
    </source>
</reference>
<dbReference type="PROSITE" id="PS51502">
    <property type="entry name" value="S_R_A_B_BARREL"/>
    <property type="match status" value="1"/>
</dbReference>
<accession>A0A1M6AKM2</accession>
<proteinExistence type="predicted"/>
<dbReference type="Proteomes" id="UP000184432">
    <property type="component" value="Unassembled WGS sequence"/>
</dbReference>
<dbReference type="InterPro" id="IPR013097">
    <property type="entry name" value="Dabb"/>
</dbReference>
<sequence>MKRYLILAALLISSFSFAQQDESTTKSAKTIDGKLVHTVLFWLNNPDNREERKTFEKGVKELLDGCEFITSSHFGTPANTEKRPVVDASFTYCVVITFASKEAHDNYQVAPIHKKFIAENKDLWNKVLVYDSSSLK</sequence>
<keyword evidence="1" id="KW-0732">Signal</keyword>
<dbReference type="Gene3D" id="3.30.70.100">
    <property type="match status" value="1"/>
</dbReference>
<dbReference type="STRING" id="570521.SAMN04488508_101343"/>
<dbReference type="SUPFAM" id="SSF54909">
    <property type="entry name" value="Dimeric alpha+beta barrel"/>
    <property type="match status" value="1"/>
</dbReference>
<dbReference type="EMBL" id="FQYP01000001">
    <property type="protein sequence ID" value="SHI37022.1"/>
    <property type="molecule type" value="Genomic_DNA"/>
</dbReference>
<feature type="domain" description="Stress-response A/B barrel" evidence="2">
    <location>
        <begin position="35"/>
        <end position="132"/>
    </location>
</feature>
<dbReference type="OrthoDB" id="7189263at2"/>
<evidence type="ECO:0000313" key="3">
    <source>
        <dbReference type="EMBL" id="SHI37022.1"/>
    </source>
</evidence>
<feature type="chain" id="PRO_5012997174" evidence="1">
    <location>
        <begin position="19"/>
        <end position="136"/>
    </location>
</feature>
<evidence type="ECO:0000313" key="4">
    <source>
        <dbReference type="Proteomes" id="UP000184432"/>
    </source>
</evidence>
<gene>
    <name evidence="3" type="ORF">SAMN04488508_101343</name>
</gene>
<dbReference type="SMART" id="SM00886">
    <property type="entry name" value="Dabb"/>
    <property type="match status" value="1"/>
</dbReference>
<dbReference type="AlphaFoldDB" id="A0A1M6AKM2"/>
<evidence type="ECO:0000259" key="2">
    <source>
        <dbReference type="PROSITE" id="PS51502"/>
    </source>
</evidence>
<dbReference type="Pfam" id="PF07876">
    <property type="entry name" value="Dabb"/>
    <property type="match status" value="1"/>
</dbReference>
<dbReference type="InterPro" id="IPR011008">
    <property type="entry name" value="Dimeric_a/b-barrel"/>
</dbReference>
<name>A0A1M6AKM2_9FLAO</name>
<protein>
    <submittedName>
        <fullName evidence="3">Stress responsive A/B Barrel Domain</fullName>
    </submittedName>
</protein>
<evidence type="ECO:0000256" key="1">
    <source>
        <dbReference type="SAM" id="SignalP"/>
    </source>
</evidence>
<organism evidence="3 4">
    <name type="scientific">Aquimarina spongiae</name>
    <dbReference type="NCBI Taxonomy" id="570521"/>
    <lineage>
        <taxon>Bacteria</taxon>
        <taxon>Pseudomonadati</taxon>
        <taxon>Bacteroidota</taxon>
        <taxon>Flavobacteriia</taxon>
        <taxon>Flavobacteriales</taxon>
        <taxon>Flavobacteriaceae</taxon>
        <taxon>Aquimarina</taxon>
    </lineage>
</organism>
<keyword evidence="4" id="KW-1185">Reference proteome</keyword>